<dbReference type="GO" id="GO:0009307">
    <property type="term" value="P:DNA restriction-modification system"/>
    <property type="evidence" value="ECO:0007669"/>
    <property type="project" value="UniProtKB-KW"/>
</dbReference>
<dbReference type="OrthoDB" id="9813719at2"/>
<evidence type="ECO:0000256" key="4">
    <source>
        <dbReference type="ARBA" id="ARBA00047422"/>
    </source>
</evidence>
<name>A0A4R6EPW9_SCAGO</name>
<dbReference type="Pfam" id="PF00145">
    <property type="entry name" value="DNA_methylase"/>
    <property type="match status" value="1"/>
</dbReference>
<sequence>MKAAAYYNEIDPYAAQWLRNLIAGGHIAPGEVDERSIEDVTADDLRGFTQHHFFAGIGVWSHSLRLAGWPDDKPVWTGSCPCQPFSAAGKGIGFADERHLWPAFFHLISELRPQHVFGEQVAAGNANEWFDLVQTDLEGMGYAFGLVPFTSASIGAPHIRERAYWVAHSSSKHEPAARNETRSATCLRSGTFNGMADAGGERFDRFNSLLQREESGRIAEGVPEASGYSIAGGMGNSDDSRLEGHFRNDGTAGREGTAGSVASSGLHSRPLEVNGFWRDADWLFCRDGQWRPVESGTFPLVARFAKSLGHGKSSLRALAGRNRTGRLKGYGNAINAQAAAAFIRAYVGVTNGW</sequence>
<keyword evidence="3" id="KW-0680">Restriction system</keyword>
<protein>
    <submittedName>
        <fullName evidence="6">DNA (Cytosine-5)-methyltransferase 1</fullName>
    </submittedName>
</protein>
<evidence type="ECO:0000256" key="2">
    <source>
        <dbReference type="ARBA" id="ARBA00022679"/>
    </source>
</evidence>
<evidence type="ECO:0000256" key="1">
    <source>
        <dbReference type="ARBA" id="ARBA00022603"/>
    </source>
</evidence>
<gene>
    <name evidence="6" type="ORF">EC847_102374</name>
</gene>
<feature type="region of interest" description="Disordered" evidence="5">
    <location>
        <begin position="229"/>
        <end position="265"/>
    </location>
</feature>
<dbReference type="Gene3D" id="3.40.50.150">
    <property type="entry name" value="Vaccinia Virus protein VP39"/>
    <property type="match status" value="1"/>
</dbReference>
<dbReference type="Proteomes" id="UP000295530">
    <property type="component" value="Unassembled WGS sequence"/>
</dbReference>
<dbReference type="SUPFAM" id="SSF53335">
    <property type="entry name" value="S-adenosyl-L-methionine-dependent methyltransferases"/>
    <property type="match status" value="1"/>
</dbReference>
<evidence type="ECO:0000313" key="6">
    <source>
        <dbReference type="EMBL" id="TDN60788.1"/>
    </source>
</evidence>
<evidence type="ECO:0000313" key="7">
    <source>
        <dbReference type="Proteomes" id="UP000295530"/>
    </source>
</evidence>
<comment type="catalytic activity">
    <reaction evidence="4">
        <text>a 2'-deoxycytidine in DNA + S-adenosyl-L-methionine = a 5-methyl-2'-deoxycytidine in DNA + S-adenosyl-L-homocysteine + H(+)</text>
        <dbReference type="Rhea" id="RHEA:13681"/>
        <dbReference type="Rhea" id="RHEA-COMP:11369"/>
        <dbReference type="Rhea" id="RHEA-COMP:11370"/>
        <dbReference type="ChEBI" id="CHEBI:15378"/>
        <dbReference type="ChEBI" id="CHEBI:57856"/>
        <dbReference type="ChEBI" id="CHEBI:59789"/>
        <dbReference type="ChEBI" id="CHEBI:85452"/>
        <dbReference type="ChEBI" id="CHEBI:85454"/>
        <dbReference type="EC" id="2.1.1.37"/>
    </reaction>
</comment>
<feature type="compositionally biased region" description="Basic and acidic residues" evidence="5">
    <location>
        <begin position="238"/>
        <end position="248"/>
    </location>
</feature>
<dbReference type="AlphaFoldDB" id="A0A4R6EPW9"/>
<dbReference type="GO" id="GO:0032259">
    <property type="term" value="P:methylation"/>
    <property type="evidence" value="ECO:0007669"/>
    <property type="project" value="UniProtKB-KW"/>
</dbReference>
<reference evidence="6 7" key="1">
    <citation type="submission" date="2019-03" db="EMBL/GenBank/DDBJ databases">
        <title>Genomic analyses of the natural microbiome of Caenorhabditis elegans.</title>
        <authorList>
            <person name="Samuel B."/>
        </authorList>
    </citation>
    <scope>NUCLEOTIDE SEQUENCE [LARGE SCALE GENOMIC DNA]</scope>
    <source>
        <strain evidence="6 7">BIGb0156</strain>
    </source>
</reference>
<proteinExistence type="predicted"/>
<dbReference type="RefSeq" id="WP_133460547.1">
    <property type="nucleotide sequence ID" value="NZ_SNVX01000002.1"/>
</dbReference>
<keyword evidence="2 6" id="KW-0808">Transferase</keyword>
<dbReference type="InterPro" id="IPR029063">
    <property type="entry name" value="SAM-dependent_MTases_sf"/>
</dbReference>
<keyword evidence="7" id="KW-1185">Reference proteome</keyword>
<dbReference type="InterPro" id="IPR001525">
    <property type="entry name" value="C5_MeTfrase"/>
</dbReference>
<evidence type="ECO:0000256" key="5">
    <source>
        <dbReference type="SAM" id="MobiDB-lite"/>
    </source>
</evidence>
<keyword evidence="1 6" id="KW-0489">Methyltransferase</keyword>
<dbReference type="EMBL" id="SNVX01000002">
    <property type="protein sequence ID" value="TDN60788.1"/>
    <property type="molecule type" value="Genomic_DNA"/>
</dbReference>
<accession>A0A4R6EPW9</accession>
<dbReference type="GO" id="GO:0003886">
    <property type="term" value="F:DNA (cytosine-5-)-methyltransferase activity"/>
    <property type="evidence" value="ECO:0007669"/>
    <property type="project" value="UniProtKB-EC"/>
</dbReference>
<organism evidence="6 7">
    <name type="scientific">Scandinavium goeteborgense</name>
    <dbReference type="NCBI Taxonomy" id="1851514"/>
    <lineage>
        <taxon>Bacteria</taxon>
        <taxon>Pseudomonadati</taxon>
        <taxon>Pseudomonadota</taxon>
        <taxon>Gammaproteobacteria</taxon>
        <taxon>Enterobacterales</taxon>
        <taxon>Enterobacteriaceae</taxon>
        <taxon>Scandinavium</taxon>
    </lineage>
</organism>
<comment type="caution">
    <text evidence="6">The sequence shown here is derived from an EMBL/GenBank/DDBJ whole genome shotgun (WGS) entry which is preliminary data.</text>
</comment>
<evidence type="ECO:0000256" key="3">
    <source>
        <dbReference type="ARBA" id="ARBA00022747"/>
    </source>
</evidence>